<keyword evidence="1" id="KW-0472">Membrane</keyword>
<keyword evidence="3" id="KW-1185">Reference proteome</keyword>
<evidence type="ECO:0000256" key="1">
    <source>
        <dbReference type="SAM" id="Phobius"/>
    </source>
</evidence>
<evidence type="ECO:0000313" key="3">
    <source>
        <dbReference type="Proteomes" id="UP001476282"/>
    </source>
</evidence>
<gene>
    <name evidence="2" type="ORF">Hsar01_02381</name>
</gene>
<evidence type="ECO:0000313" key="2">
    <source>
        <dbReference type="EMBL" id="GAA5483152.1"/>
    </source>
</evidence>
<protein>
    <recommendedName>
        <fullName evidence="4">Type II secretion system protein</fullName>
    </recommendedName>
</protein>
<reference evidence="2 3" key="1">
    <citation type="submission" date="2024-02" db="EMBL/GenBank/DDBJ databases">
        <title>Haloferula sargassicola NBRC 104335.</title>
        <authorList>
            <person name="Ichikawa N."/>
            <person name="Katano-Makiyama Y."/>
            <person name="Hidaka K."/>
        </authorList>
    </citation>
    <scope>NUCLEOTIDE SEQUENCE [LARGE SCALE GENOMIC DNA]</scope>
    <source>
        <strain evidence="2 3">NBRC 104335</strain>
    </source>
</reference>
<name>A0ABP9UR01_9BACT</name>
<proteinExistence type="predicted"/>
<dbReference type="RefSeq" id="WP_353567272.1">
    <property type="nucleotide sequence ID" value="NZ_BAABRI010000012.1"/>
</dbReference>
<organism evidence="2 3">
    <name type="scientific">Haloferula sargassicola</name>
    <dbReference type="NCBI Taxonomy" id="490096"/>
    <lineage>
        <taxon>Bacteria</taxon>
        <taxon>Pseudomonadati</taxon>
        <taxon>Verrucomicrobiota</taxon>
        <taxon>Verrucomicrobiia</taxon>
        <taxon>Verrucomicrobiales</taxon>
        <taxon>Verrucomicrobiaceae</taxon>
        <taxon>Haloferula</taxon>
    </lineage>
</organism>
<accession>A0ABP9UR01</accession>
<evidence type="ECO:0008006" key="4">
    <source>
        <dbReference type="Google" id="ProtNLM"/>
    </source>
</evidence>
<sequence length="151" mass="16663">MPRGSVLLEATYAMVFLAALTLVFMKLALNITAPRQWTLQQTVTDAYLTYEKALAQRMPFNELLSDSSPWPTYPEKAQSTVELGKLPGGKTISGTIIRTRTPDKDNFPVDGGTGTAADNPAGMRTWNFQSILTYEIGGRAYVKTRTVVRSQ</sequence>
<dbReference type="EMBL" id="BAABRI010000012">
    <property type="protein sequence ID" value="GAA5483152.1"/>
    <property type="molecule type" value="Genomic_DNA"/>
</dbReference>
<keyword evidence="1" id="KW-1133">Transmembrane helix</keyword>
<keyword evidence="1" id="KW-0812">Transmembrane</keyword>
<feature type="transmembrane region" description="Helical" evidence="1">
    <location>
        <begin position="12"/>
        <end position="29"/>
    </location>
</feature>
<dbReference type="Proteomes" id="UP001476282">
    <property type="component" value="Unassembled WGS sequence"/>
</dbReference>
<comment type="caution">
    <text evidence="2">The sequence shown here is derived from an EMBL/GenBank/DDBJ whole genome shotgun (WGS) entry which is preliminary data.</text>
</comment>